<comment type="caution">
    <text evidence="7">The sequence shown here is derived from an EMBL/GenBank/DDBJ whole genome shotgun (WGS) entry which is preliminary data.</text>
</comment>
<dbReference type="SUPFAM" id="SSF54631">
    <property type="entry name" value="CBS-domain pair"/>
    <property type="match status" value="2"/>
</dbReference>
<evidence type="ECO:0000256" key="3">
    <source>
        <dbReference type="ARBA" id="ARBA00023122"/>
    </source>
</evidence>
<dbReference type="Gene3D" id="3.10.580.10">
    <property type="entry name" value="CBS-domain"/>
    <property type="match status" value="2"/>
</dbReference>
<dbReference type="InterPro" id="IPR000644">
    <property type="entry name" value="CBS_dom"/>
</dbReference>
<evidence type="ECO:0000256" key="2">
    <source>
        <dbReference type="ARBA" id="ARBA00022737"/>
    </source>
</evidence>
<feature type="region of interest" description="Disordered" evidence="5">
    <location>
        <begin position="1"/>
        <end position="21"/>
    </location>
</feature>
<dbReference type="InterPro" id="IPR050511">
    <property type="entry name" value="AMPK_gamma/SDS23_families"/>
</dbReference>
<sequence length="349" mass="39232">MSEPTSEQKTSADSPQNTSPFKDETAIISSFLKVHTAYDLLPDSGKVVVVDASLSLGAGFQALVENGISSAPVWDSKRVEYVALLTLADYVEVFADFYQYFTPEEFKECLEIVTIREWNKNRRLRPVIKEGSGLNGTPVEIEEKPALHARTPLIFIHPDASLLDSSKVLLTHHFHRGPVMDTETNTVLHILTHARLLRFIVVYANWTQDSRILEHTLEEVKIGNFGSLVTVRDSTPLHEVFSILNKSSVTAVPVLDANDTVIGLYSMSDVRFLPLDRIYDSMNMTVREALENRPNGLALHTCMITDKLKTIMATLARQSIHRVMVVDEDNHLKGILSINDLLRFFINTE</sequence>
<keyword evidence="3 4" id="KW-0129">CBS domain</keyword>
<reference evidence="7 8" key="1">
    <citation type="journal article" date="2022" name="bioRxiv">
        <title>Genomics of Preaxostyla Flagellates Illuminates Evolutionary Transitions and the Path Towards Mitochondrial Loss.</title>
        <authorList>
            <person name="Novak L.V.F."/>
            <person name="Treitli S.C."/>
            <person name="Pyrih J."/>
            <person name="Halakuc P."/>
            <person name="Pipaliya S.V."/>
            <person name="Vacek V."/>
            <person name="Brzon O."/>
            <person name="Soukal P."/>
            <person name="Eme L."/>
            <person name="Dacks J.B."/>
            <person name="Karnkowska A."/>
            <person name="Elias M."/>
            <person name="Hampl V."/>
        </authorList>
    </citation>
    <scope>NUCLEOTIDE SEQUENCE [LARGE SCALE GENOMIC DNA]</scope>
    <source>
        <strain evidence="7">NAU3</strain>
        <tissue evidence="7">Gut</tissue>
    </source>
</reference>
<evidence type="ECO:0000313" key="7">
    <source>
        <dbReference type="EMBL" id="KAK2958469.1"/>
    </source>
</evidence>
<dbReference type="PANTHER" id="PTHR13780:SF35">
    <property type="entry name" value="LD22662P"/>
    <property type="match status" value="1"/>
</dbReference>
<dbReference type="PANTHER" id="PTHR13780">
    <property type="entry name" value="AMP-ACTIVATED PROTEIN KINASE, GAMMA REGULATORY SUBUNIT"/>
    <property type="match status" value="1"/>
</dbReference>
<evidence type="ECO:0000256" key="5">
    <source>
        <dbReference type="SAM" id="MobiDB-lite"/>
    </source>
</evidence>
<evidence type="ECO:0000259" key="6">
    <source>
        <dbReference type="PROSITE" id="PS51371"/>
    </source>
</evidence>
<comment type="similarity">
    <text evidence="1">Belongs to the 5'-AMP-activated protein kinase gamma subunit family.</text>
</comment>
<name>A0ABQ9Y438_9EUKA</name>
<dbReference type="GO" id="GO:0016301">
    <property type="term" value="F:kinase activity"/>
    <property type="evidence" value="ECO:0007669"/>
    <property type="project" value="UniProtKB-KW"/>
</dbReference>
<proteinExistence type="inferred from homology"/>
<evidence type="ECO:0000256" key="1">
    <source>
        <dbReference type="ARBA" id="ARBA00006750"/>
    </source>
</evidence>
<protein>
    <submittedName>
        <fullName evidence="7">5'-AMP-activated protein kinase subunit gamma-1</fullName>
    </submittedName>
</protein>
<evidence type="ECO:0000313" key="8">
    <source>
        <dbReference type="Proteomes" id="UP001281761"/>
    </source>
</evidence>
<keyword evidence="7" id="KW-0418">Kinase</keyword>
<feature type="domain" description="CBS" evidence="6">
    <location>
        <begin position="40"/>
        <end position="104"/>
    </location>
</feature>
<dbReference type="EMBL" id="JARBJD010000037">
    <property type="protein sequence ID" value="KAK2958469.1"/>
    <property type="molecule type" value="Genomic_DNA"/>
</dbReference>
<organism evidence="7 8">
    <name type="scientific">Blattamonas nauphoetae</name>
    <dbReference type="NCBI Taxonomy" id="2049346"/>
    <lineage>
        <taxon>Eukaryota</taxon>
        <taxon>Metamonada</taxon>
        <taxon>Preaxostyla</taxon>
        <taxon>Oxymonadida</taxon>
        <taxon>Blattamonas</taxon>
    </lineage>
</organism>
<feature type="domain" description="CBS" evidence="6">
    <location>
        <begin position="292"/>
        <end position="349"/>
    </location>
</feature>
<dbReference type="Proteomes" id="UP001281761">
    <property type="component" value="Unassembled WGS sequence"/>
</dbReference>
<dbReference type="SMART" id="SM00116">
    <property type="entry name" value="CBS"/>
    <property type="match status" value="4"/>
</dbReference>
<feature type="compositionally biased region" description="Polar residues" evidence="5">
    <location>
        <begin position="1"/>
        <end position="20"/>
    </location>
</feature>
<evidence type="ECO:0000256" key="4">
    <source>
        <dbReference type="PROSITE-ProRule" id="PRU00703"/>
    </source>
</evidence>
<dbReference type="InterPro" id="IPR046342">
    <property type="entry name" value="CBS_dom_sf"/>
</dbReference>
<feature type="domain" description="CBS" evidence="6">
    <location>
        <begin position="222"/>
        <end position="281"/>
    </location>
</feature>
<keyword evidence="7" id="KW-0808">Transferase</keyword>
<dbReference type="PROSITE" id="PS51371">
    <property type="entry name" value="CBS"/>
    <property type="match status" value="4"/>
</dbReference>
<dbReference type="Pfam" id="PF00571">
    <property type="entry name" value="CBS"/>
    <property type="match status" value="3"/>
</dbReference>
<keyword evidence="8" id="KW-1185">Reference proteome</keyword>
<gene>
    <name evidence="7" type="ORF">BLNAU_6503</name>
</gene>
<accession>A0ABQ9Y438</accession>
<feature type="domain" description="CBS" evidence="6">
    <location>
        <begin position="149"/>
        <end position="210"/>
    </location>
</feature>
<keyword evidence="2" id="KW-0677">Repeat</keyword>